<gene>
    <name evidence="2" type="ORF">NCTC11212_00779</name>
    <name evidence="1" type="ORF">SAMN05421800_101358</name>
</gene>
<protein>
    <submittedName>
        <fullName evidence="2">Uncharacterized protein</fullName>
    </submittedName>
</protein>
<dbReference type="Proteomes" id="UP000251937">
    <property type="component" value="Unassembled WGS sequence"/>
</dbReference>
<accession>A0AAX2IHH7</accession>
<evidence type="ECO:0000313" key="3">
    <source>
        <dbReference type="Proteomes" id="UP000190669"/>
    </source>
</evidence>
<evidence type="ECO:0000313" key="2">
    <source>
        <dbReference type="EMBL" id="SQA87907.1"/>
    </source>
</evidence>
<organism evidence="2 4">
    <name type="scientific">Chryseobacterium balustinum</name>
    <dbReference type="NCBI Taxonomy" id="246"/>
    <lineage>
        <taxon>Bacteria</taxon>
        <taxon>Pseudomonadati</taxon>
        <taxon>Bacteroidota</taxon>
        <taxon>Flavobacteriia</taxon>
        <taxon>Flavobacteriales</taxon>
        <taxon>Weeksellaceae</taxon>
        <taxon>Chryseobacterium group</taxon>
        <taxon>Chryseobacterium</taxon>
    </lineage>
</organism>
<dbReference type="AlphaFoldDB" id="A0AAX2IHH7"/>
<dbReference type="Proteomes" id="UP000190669">
    <property type="component" value="Unassembled WGS sequence"/>
</dbReference>
<sequence>MSGELTLAIRNGFKRSATKLVGKEEDFARLEKQLDEAVIEENGKSRKLNEVEKKQIREEVRLKAGMAEDIDKYIKMSAEEFEAGLKKLQKANITPENAMKYLDEALIYFNHRVVNGIVVQIADSNCVNVVQAVEDFLRTGKIIVAKVSEAQKLRVITNMENLFLR</sequence>
<dbReference type="KEGG" id="cbp:EB354_19010"/>
<dbReference type="EMBL" id="UAVR01000005">
    <property type="protein sequence ID" value="SQA87907.1"/>
    <property type="molecule type" value="Genomic_DNA"/>
</dbReference>
<evidence type="ECO:0000313" key="1">
    <source>
        <dbReference type="EMBL" id="SKB39128.1"/>
    </source>
</evidence>
<dbReference type="RefSeq" id="WP_079463613.1">
    <property type="nucleotide sequence ID" value="NZ_CP033934.1"/>
</dbReference>
<dbReference type="EMBL" id="FUZE01000001">
    <property type="protein sequence ID" value="SKB39128.1"/>
    <property type="molecule type" value="Genomic_DNA"/>
</dbReference>
<keyword evidence="3" id="KW-1185">Reference proteome</keyword>
<reference evidence="2 4" key="2">
    <citation type="submission" date="2018-06" db="EMBL/GenBank/DDBJ databases">
        <authorList>
            <consortium name="Pathogen Informatics"/>
            <person name="Doyle S."/>
        </authorList>
    </citation>
    <scope>NUCLEOTIDE SEQUENCE [LARGE SCALE GENOMIC DNA]</scope>
    <source>
        <strain evidence="2 4">NCTC11212</strain>
    </source>
</reference>
<proteinExistence type="predicted"/>
<reference evidence="1 3" key="1">
    <citation type="submission" date="2017-02" db="EMBL/GenBank/DDBJ databases">
        <authorList>
            <person name="Varghese N."/>
            <person name="Submissions S."/>
        </authorList>
    </citation>
    <scope>NUCLEOTIDE SEQUENCE [LARGE SCALE GENOMIC DNA]</scope>
    <source>
        <strain evidence="1 3">DSM 16775</strain>
    </source>
</reference>
<name>A0AAX2IHH7_9FLAO</name>
<evidence type="ECO:0000313" key="4">
    <source>
        <dbReference type="Proteomes" id="UP000251937"/>
    </source>
</evidence>
<comment type="caution">
    <text evidence="2">The sequence shown here is derived from an EMBL/GenBank/DDBJ whole genome shotgun (WGS) entry which is preliminary data.</text>
</comment>